<dbReference type="FunFam" id="3.40.50.300:FF:000547">
    <property type="entry name" value="Cell division control protein"/>
    <property type="match status" value="1"/>
</dbReference>
<dbReference type="InterPro" id="IPR036388">
    <property type="entry name" value="WH-like_DNA-bd_sf"/>
</dbReference>
<evidence type="ECO:0000313" key="11">
    <source>
        <dbReference type="Proteomes" id="UP000494040"/>
    </source>
</evidence>
<organism evidence="10 11">
    <name type="scientific">Cimex lectularius</name>
    <name type="common">Bed bug</name>
    <name type="synonym">Acanthia lectularia</name>
    <dbReference type="NCBI Taxonomy" id="79782"/>
    <lineage>
        <taxon>Eukaryota</taxon>
        <taxon>Metazoa</taxon>
        <taxon>Ecdysozoa</taxon>
        <taxon>Arthropoda</taxon>
        <taxon>Hexapoda</taxon>
        <taxon>Insecta</taxon>
        <taxon>Pterygota</taxon>
        <taxon>Neoptera</taxon>
        <taxon>Paraneoptera</taxon>
        <taxon>Hemiptera</taxon>
        <taxon>Heteroptera</taxon>
        <taxon>Panheteroptera</taxon>
        <taxon>Cimicomorpha</taxon>
        <taxon>Cimicidae</taxon>
        <taxon>Cimex</taxon>
    </lineage>
</organism>
<keyword evidence="11" id="KW-1185">Reference proteome</keyword>
<dbReference type="Pfam" id="PF22606">
    <property type="entry name" value="Cdc6-ORC-like_ATPase_lid"/>
    <property type="match status" value="1"/>
</dbReference>
<protein>
    <recommendedName>
        <fullName evidence="7">Cell division control protein</fullName>
    </recommendedName>
</protein>
<keyword evidence="3" id="KW-0132">Cell division</keyword>
<dbReference type="Gene3D" id="1.10.8.60">
    <property type="match status" value="1"/>
</dbReference>
<dbReference type="GO" id="GO:0006270">
    <property type="term" value="P:DNA replication initiation"/>
    <property type="evidence" value="ECO:0007669"/>
    <property type="project" value="UniProtKB-UniRule"/>
</dbReference>
<dbReference type="KEGG" id="clec:106665693"/>
<dbReference type="InterPro" id="IPR015163">
    <property type="entry name" value="Cdc6_C"/>
</dbReference>
<comment type="subcellular location">
    <subcellularLocation>
        <location evidence="1 7">Nucleus</location>
    </subcellularLocation>
</comment>
<dbReference type="Pfam" id="PF09079">
    <property type="entry name" value="WHD_Cdc6"/>
    <property type="match status" value="1"/>
</dbReference>
<reference evidence="10" key="1">
    <citation type="submission" date="2022-01" db="UniProtKB">
        <authorList>
            <consortium name="EnsemblMetazoa"/>
        </authorList>
    </citation>
    <scope>IDENTIFICATION</scope>
</reference>
<feature type="compositionally biased region" description="Basic and acidic residues" evidence="8">
    <location>
        <begin position="21"/>
        <end position="37"/>
    </location>
</feature>
<evidence type="ECO:0000256" key="8">
    <source>
        <dbReference type="SAM" id="MobiDB-lite"/>
    </source>
</evidence>
<dbReference type="InterPro" id="IPR054425">
    <property type="entry name" value="Cdc6_ORC1-like_ATPase_lid"/>
</dbReference>
<evidence type="ECO:0000256" key="2">
    <source>
        <dbReference type="ARBA" id="ARBA00006184"/>
    </source>
</evidence>
<comment type="function">
    <text evidence="7">Involved in the initiation of DNA replication. Also participates in checkpoint controls that ensure DNA replication is completed before mitosis is initiated.</text>
</comment>
<dbReference type="AlphaFoldDB" id="A0A8I6RK14"/>
<evidence type="ECO:0000256" key="4">
    <source>
        <dbReference type="ARBA" id="ARBA00022705"/>
    </source>
</evidence>
<dbReference type="InterPro" id="IPR049945">
    <property type="entry name" value="AAA_22"/>
</dbReference>
<dbReference type="GO" id="GO:0016887">
    <property type="term" value="F:ATP hydrolysis activity"/>
    <property type="evidence" value="ECO:0007669"/>
    <property type="project" value="InterPro"/>
</dbReference>
<dbReference type="InterPro" id="IPR036390">
    <property type="entry name" value="WH_DNA-bd_sf"/>
</dbReference>
<dbReference type="GO" id="GO:0051301">
    <property type="term" value="P:cell division"/>
    <property type="evidence" value="ECO:0007669"/>
    <property type="project" value="UniProtKB-UniRule"/>
</dbReference>
<keyword evidence="5 7" id="KW-0539">Nucleus</keyword>
<evidence type="ECO:0000256" key="1">
    <source>
        <dbReference type="ARBA" id="ARBA00004123"/>
    </source>
</evidence>
<dbReference type="GO" id="GO:0005634">
    <property type="term" value="C:nucleus"/>
    <property type="evidence" value="ECO:0007669"/>
    <property type="project" value="UniProtKB-SubCell"/>
</dbReference>
<evidence type="ECO:0000256" key="6">
    <source>
        <dbReference type="ARBA" id="ARBA00023306"/>
    </source>
</evidence>
<dbReference type="InterPro" id="IPR050311">
    <property type="entry name" value="ORC1/CDC6"/>
</dbReference>
<dbReference type="InterPro" id="IPR027417">
    <property type="entry name" value="P-loop_NTPase"/>
</dbReference>
<dbReference type="GeneID" id="106665693"/>
<dbReference type="SUPFAM" id="SSF52540">
    <property type="entry name" value="P-loop containing nucleoside triphosphate hydrolases"/>
    <property type="match status" value="1"/>
</dbReference>
<dbReference type="InterPro" id="IPR016314">
    <property type="entry name" value="Cdc6/18"/>
</dbReference>
<dbReference type="OrthoDB" id="1926878at2759"/>
<feature type="region of interest" description="Disordered" evidence="8">
    <location>
        <begin position="1"/>
        <end position="67"/>
    </location>
</feature>
<dbReference type="PANTHER" id="PTHR10763:SF26">
    <property type="entry name" value="CELL DIVISION CONTROL PROTEIN 6 HOMOLOG"/>
    <property type="match status" value="1"/>
</dbReference>
<feature type="region of interest" description="Disordered" evidence="8">
    <location>
        <begin position="77"/>
        <end position="96"/>
    </location>
</feature>
<accession>A0A8I6RK14</accession>
<dbReference type="Pfam" id="PF13401">
    <property type="entry name" value="AAA_22"/>
    <property type="match status" value="1"/>
</dbReference>
<dbReference type="OMA" id="HIFKQQK"/>
<dbReference type="SMART" id="SM01074">
    <property type="entry name" value="Cdc6_C"/>
    <property type="match status" value="1"/>
</dbReference>
<dbReference type="GO" id="GO:0003688">
    <property type="term" value="F:DNA replication origin binding"/>
    <property type="evidence" value="ECO:0007669"/>
    <property type="project" value="TreeGrafter"/>
</dbReference>
<dbReference type="CDD" id="cd00009">
    <property type="entry name" value="AAA"/>
    <property type="match status" value="1"/>
</dbReference>
<dbReference type="CDD" id="cd08768">
    <property type="entry name" value="Cdc6_C"/>
    <property type="match status" value="1"/>
</dbReference>
<proteinExistence type="inferred from homology"/>
<evidence type="ECO:0000256" key="5">
    <source>
        <dbReference type="ARBA" id="ARBA00023242"/>
    </source>
</evidence>
<dbReference type="SUPFAM" id="SSF46785">
    <property type="entry name" value="Winged helix' DNA-binding domain"/>
    <property type="match status" value="1"/>
</dbReference>
<dbReference type="PIRSF" id="PIRSF001767">
    <property type="entry name" value="Cdc6"/>
    <property type="match status" value="1"/>
</dbReference>
<evidence type="ECO:0000313" key="10">
    <source>
        <dbReference type="EnsemblMetazoa" id="XP_014247807.1"/>
    </source>
</evidence>
<dbReference type="Proteomes" id="UP000494040">
    <property type="component" value="Unassembled WGS sequence"/>
</dbReference>
<dbReference type="PANTHER" id="PTHR10763">
    <property type="entry name" value="CELL DIVISION CONTROL PROTEIN 6-RELATED"/>
    <property type="match status" value="1"/>
</dbReference>
<dbReference type="RefSeq" id="XP_014247807.1">
    <property type="nucleotide sequence ID" value="XM_014392321.2"/>
</dbReference>
<keyword evidence="6" id="KW-0131">Cell cycle</keyword>
<sequence>MSSAQGQINFHKKKSLVKNMKGKENKYHSPVKDEQKRNSTGAKKRVTPTDSDNECSPPKQAKSPSALIERLNLENNKKKSDCNDESSPPKPPNGPVVLLERMNLENIEDSCKTNKSLSVAIRALHTAQPCGLPGREGKIKEISEILTKSLETKSSTSLYISGQPGTGKTACLNYIMAQPEIKSGYKNIYVNCTGMKSSKAVYKRIAEELNIKVKSTSETLSHNTILNYLKSPHKMILLVLDEMDQLESKHQSILYSIFEWPSVTNSRIVLIGIANALDLTDRVLPRLQARVELAPTLIHFTPYTKEEIVSIVTSRLTEAGVGNILAGGALQLLASKVASVSGDIRKALDIARQVIELAQMKDECGKTVALQDVLSVVHNVYNTASSLNKNEEDDAEAFPLQQKLFICTAVLIRQNSKSKELTITKLHDVYKKICEKRNISFLDLSEFLNLAQLIEARGCIKIQGKVKNRLSKVILQWDETEVSSALKDKQLLSTVVADTSCL</sequence>
<dbReference type="Gene3D" id="3.40.50.300">
    <property type="entry name" value="P-loop containing nucleotide triphosphate hydrolases"/>
    <property type="match status" value="1"/>
</dbReference>
<dbReference type="Gene3D" id="1.10.10.10">
    <property type="entry name" value="Winged helix-like DNA-binding domain superfamily/Winged helix DNA-binding domain"/>
    <property type="match status" value="1"/>
</dbReference>
<evidence type="ECO:0000256" key="3">
    <source>
        <dbReference type="ARBA" id="ARBA00022618"/>
    </source>
</evidence>
<feature type="domain" description="Cdc6 C-terminal" evidence="9">
    <location>
        <begin position="406"/>
        <end position="486"/>
    </location>
</feature>
<evidence type="ECO:0000256" key="7">
    <source>
        <dbReference type="PIRNR" id="PIRNR001767"/>
    </source>
</evidence>
<keyword evidence="4" id="KW-0235">DNA replication</keyword>
<name>A0A8I6RK14_CIMLE</name>
<dbReference type="GO" id="GO:0033314">
    <property type="term" value="P:mitotic DNA replication checkpoint signaling"/>
    <property type="evidence" value="ECO:0007669"/>
    <property type="project" value="TreeGrafter"/>
</dbReference>
<dbReference type="EnsemblMetazoa" id="XM_014392321.2">
    <property type="protein sequence ID" value="XP_014247807.1"/>
    <property type="gene ID" value="LOC106665693"/>
</dbReference>
<comment type="similarity">
    <text evidence="2 7">Belongs to the CDC6/cdc18 family.</text>
</comment>
<dbReference type="CTD" id="990"/>
<evidence type="ECO:0000259" key="9">
    <source>
        <dbReference type="SMART" id="SM01074"/>
    </source>
</evidence>